<feature type="compositionally biased region" description="Low complexity" evidence="1">
    <location>
        <begin position="239"/>
        <end position="250"/>
    </location>
</feature>
<organism evidence="4 5">
    <name type="scientific">Zalerion maritima</name>
    <dbReference type="NCBI Taxonomy" id="339359"/>
    <lineage>
        <taxon>Eukaryota</taxon>
        <taxon>Fungi</taxon>
        <taxon>Dikarya</taxon>
        <taxon>Ascomycota</taxon>
        <taxon>Pezizomycotina</taxon>
        <taxon>Sordariomycetes</taxon>
        <taxon>Lulworthiomycetidae</taxon>
        <taxon>Lulworthiales</taxon>
        <taxon>Lulworthiaceae</taxon>
        <taxon>Zalerion</taxon>
    </lineage>
</organism>
<reference evidence="4" key="1">
    <citation type="submission" date="2022-07" db="EMBL/GenBank/DDBJ databases">
        <title>Draft genome sequence of Zalerion maritima ATCC 34329, a (micro)plastics degrading marine fungus.</title>
        <authorList>
            <person name="Paco A."/>
            <person name="Goncalves M.F.M."/>
            <person name="Rocha-Santos T.A.P."/>
            <person name="Alves A."/>
        </authorList>
    </citation>
    <scope>NUCLEOTIDE SEQUENCE</scope>
    <source>
        <strain evidence="4">ATCC 34329</strain>
    </source>
</reference>
<feature type="compositionally biased region" description="Polar residues" evidence="1">
    <location>
        <begin position="252"/>
        <end position="271"/>
    </location>
</feature>
<gene>
    <name evidence="4" type="ORF">MKZ38_003789</name>
</gene>
<comment type="caution">
    <text evidence="4">The sequence shown here is derived from an EMBL/GenBank/DDBJ whole genome shotgun (WGS) entry which is preliminary data.</text>
</comment>
<dbReference type="EMBL" id="JAKWBI020000223">
    <property type="protein sequence ID" value="KAJ2898624.1"/>
    <property type="molecule type" value="Genomic_DNA"/>
</dbReference>
<proteinExistence type="predicted"/>
<feature type="region of interest" description="Disordered" evidence="1">
    <location>
        <begin position="174"/>
        <end position="199"/>
    </location>
</feature>
<feature type="compositionally biased region" description="Low complexity" evidence="1">
    <location>
        <begin position="174"/>
        <end position="185"/>
    </location>
</feature>
<evidence type="ECO:0000256" key="1">
    <source>
        <dbReference type="SAM" id="MobiDB-lite"/>
    </source>
</evidence>
<feature type="signal peptide" evidence="3">
    <location>
        <begin position="1"/>
        <end position="26"/>
    </location>
</feature>
<keyword evidence="2" id="KW-0472">Membrane</keyword>
<keyword evidence="5" id="KW-1185">Reference proteome</keyword>
<evidence type="ECO:0000256" key="2">
    <source>
        <dbReference type="SAM" id="Phobius"/>
    </source>
</evidence>
<name>A0AAD5RMC5_9PEZI</name>
<evidence type="ECO:0000313" key="5">
    <source>
        <dbReference type="Proteomes" id="UP001201980"/>
    </source>
</evidence>
<feature type="transmembrane region" description="Helical" evidence="2">
    <location>
        <begin position="203"/>
        <end position="227"/>
    </location>
</feature>
<evidence type="ECO:0000256" key="3">
    <source>
        <dbReference type="SAM" id="SignalP"/>
    </source>
</evidence>
<feature type="region of interest" description="Disordered" evidence="1">
    <location>
        <begin position="234"/>
        <end position="352"/>
    </location>
</feature>
<feature type="chain" id="PRO_5041926872" evidence="3">
    <location>
        <begin position="27"/>
        <end position="352"/>
    </location>
</feature>
<dbReference type="Proteomes" id="UP001201980">
    <property type="component" value="Unassembled WGS sequence"/>
</dbReference>
<keyword evidence="3" id="KW-0732">Signal</keyword>
<keyword evidence="2" id="KW-1133">Transmembrane helix</keyword>
<feature type="compositionally biased region" description="Pro residues" evidence="1">
    <location>
        <begin position="299"/>
        <end position="308"/>
    </location>
</feature>
<evidence type="ECO:0000313" key="4">
    <source>
        <dbReference type="EMBL" id="KAJ2898624.1"/>
    </source>
</evidence>
<accession>A0AAD5RMC5</accession>
<protein>
    <submittedName>
        <fullName evidence="4">Uncharacterized protein</fullName>
    </submittedName>
</protein>
<sequence>MVLPRPTPSLLSRAVIASLALGNAVSAGGDSDKCYFPNGSLAFGYDKCDETYTCCPGYSSCTKEGGLCYTSGEGYFEVFRGACSADEDDDYCSPICQNANVGDVSYIIPCGGSKACCGTSKLDDCCSSKFYWPDMGLYEIEYHPDGDDVETGTTQSSITKKFGGQSTVIQAVTTTQTTTATDTPTEAPISEAEKDEDHDPSKLVAIGAGLGVGGALLIVLLVFGVCWHVKRKRRRRTEAAAAEKSIAKSEGIGSSTLNTPVDTSQSTNLSSPMPPNRHSEQPPVFDAHHPPRSHRAVSPMPPAPPYSPPQYESGDYQYLVVDGPMPSDNSNSPNCGSGGLPVGPDGKPRLED</sequence>
<keyword evidence="2" id="KW-0812">Transmembrane</keyword>
<dbReference type="AlphaFoldDB" id="A0AAD5RMC5"/>